<dbReference type="EMBL" id="JAFLHG010000013">
    <property type="protein sequence ID" value="MBT8799072.1"/>
    <property type="molecule type" value="Genomic_DNA"/>
</dbReference>
<keyword evidence="3 12" id="KW-0963">Cytoplasm</keyword>
<accession>A0ABS5XYK8</accession>
<feature type="binding site" evidence="12">
    <location>
        <position position="277"/>
    </location>
    <ligand>
        <name>ATP</name>
        <dbReference type="ChEBI" id="CHEBI:30616"/>
    </ligand>
</feature>
<dbReference type="InterPro" id="IPR009080">
    <property type="entry name" value="tRNAsynth_Ia_anticodon-bd"/>
</dbReference>
<dbReference type="PANTHER" id="PTHR10890:SF30">
    <property type="entry name" value="CYSTEINE--TRNA LIGASE"/>
    <property type="match status" value="1"/>
</dbReference>
<dbReference type="PRINTS" id="PR00983">
    <property type="entry name" value="TRNASYNTHCYS"/>
</dbReference>
<comment type="caution">
    <text evidence="14">The sequence shown here is derived from an EMBL/GenBank/DDBJ whole genome shotgun (WGS) entry which is preliminary data.</text>
</comment>
<comment type="subunit">
    <text evidence="2 12">Monomer.</text>
</comment>
<evidence type="ECO:0000256" key="6">
    <source>
        <dbReference type="ARBA" id="ARBA00022741"/>
    </source>
</evidence>
<keyword evidence="4 12" id="KW-0436">Ligase</keyword>
<dbReference type="InterPro" id="IPR024909">
    <property type="entry name" value="Cys-tRNA/MSH_ligase"/>
</dbReference>
<dbReference type="GO" id="GO:0004817">
    <property type="term" value="F:cysteine-tRNA ligase activity"/>
    <property type="evidence" value="ECO:0007669"/>
    <property type="project" value="UniProtKB-EC"/>
</dbReference>
<dbReference type="Gene3D" id="3.40.50.620">
    <property type="entry name" value="HUPs"/>
    <property type="match status" value="1"/>
</dbReference>
<evidence type="ECO:0000256" key="3">
    <source>
        <dbReference type="ARBA" id="ARBA00022490"/>
    </source>
</evidence>
<organism evidence="14 15">
    <name type="scientific">Microbacterium flavum</name>
    <dbReference type="NCBI Taxonomy" id="415216"/>
    <lineage>
        <taxon>Bacteria</taxon>
        <taxon>Bacillati</taxon>
        <taxon>Actinomycetota</taxon>
        <taxon>Actinomycetes</taxon>
        <taxon>Micrococcales</taxon>
        <taxon>Microbacteriaceae</taxon>
        <taxon>Microbacterium</taxon>
    </lineage>
</organism>
<keyword evidence="9 12" id="KW-0648">Protein biosynthesis</keyword>
<evidence type="ECO:0000256" key="4">
    <source>
        <dbReference type="ARBA" id="ARBA00022598"/>
    </source>
</evidence>
<feature type="binding site" evidence="12">
    <location>
        <position position="218"/>
    </location>
    <ligand>
        <name>Zn(2+)</name>
        <dbReference type="ChEBI" id="CHEBI:29105"/>
    </ligand>
</feature>
<comment type="caution">
    <text evidence="12">Lacks conserved residue(s) required for the propagation of feature annotation.</text>
</comment>
<dbReference type="SUPFAM" id="SSF52374">
    <property type="entry name" value="Nucleotidylyl transferase"/>
    <property type="match status" value="1"/>
</dbReference>
<comment type="cofactor">
    <cofactor evidence="12">
        <name>Zn(2+)</name>
        <dbReference type="ChEBI" id="CHEBI:29105"/>
    </cofactor>
    <text evidence="12">Binds 1 zinc ion per subunit.</text>
</comment>
<evidence type="ECO:0000256" key="1">
    <source>
        <dbReference type="ARBA" id="ARBA00005594"/>
    </source>
</evidence>
<dbReference type="SMART" id="SM00840">
    <property type="entry name" value="DALR_2"/>
    <property type="match status" value="1"/>
</dbReference>
<evidence type="ECO:0000256" key="7">
    <source>
        <dbReference type="ARBA" id="ARBA00022833"/>
    </source>
</evidence>
<dbReference type="Pfam" id="PF09190">
    <property type="entry name" value="DALR_2"/>
    <property type="match status" value="1"/>
</dbReference>
<dbReference type="Pfam" id="PF23493">
    <property type="entry name" value="CysS_C"/>
    <property type="match status" value="1"/>
</dbReference>
<feature type="binding site" evidence="12">
    <location>
        <position position="243"/>
    </location>
    <ligand>
        <name>Zn(2+)</name>
        <dbReference type="ChEBI" id="CHEBI:29105"/>
    </ligand>
</feature>
<evidence type="ECO:0000313" key="14">
    <source>
        <dbReference type="EMBL" id="MBT8799072.1"/>
    </source>
</evidence>
<dbReference type="HAMAP" id="MF_00041">
    <property type="entry name" value="Cys_tRNA_synth"/>
    <property type="match status" value="1"/>
</dbReference>
<comment type="subcellular location">
    <subcellularLocation>
        <location evidence="12">Cytoplasm</location>
    </subcellularLocation>
</comment>
<name>A0ABS5XYK8_9MICO</name>
<dbReference type="Proteomes" id="UP000740605">
    <property type="component" value="Unassembled WGS sequence"/>
</dbReference>
<feature type="domain" description="Cysteinyl-tRNA synthetase class Ia DALR" evidence="13">
    <location>
        <begin position="352"/>
        <end position="424"/>
    </location>
</feature>
<evidence type="ECO:0000256" key="11">
    <source>
        <dbReference type="ARBA" id="ARBA00047398"/>
    </source>
</evidence>
<keyword evidence="6 12" id="KW-0547">Nucleotide-binding</keyword>
<dbReference type="RefSeq" id="WP_215488301.1">
    <property type="nucleotide sequence ID" value="NZ_BAAAPJ010000001.1"/>
</dbReference>
<gene>
    <name evidence="12" type="primary">cysS</name>
    <name evidence="14" type="ORF">J0P97_13480</name>
</gene>
<feature type="short sequence motif" description="'KMSKS' region" evidence="12">
    <location>
        <begin position="274"/>
        <end position="278"/>
    </location>
</feature>
<keyword evidence="15" id="KW-1185">Reference proteome</keyword>
<dbReference type="InterPro" id="IPR014729">
    <property type="entry name" value="Rossmann-like_a/b/a_fold"/>
</dbReference>
<dbReference type="InterPro" id="IPR056411">
    <property type="entry name" value="CysS_C"/>
</dbReference>
<dbReference type="EC" id="6.1.1.16" evidence="12"/>
<evidence type="ECO:0000256" key="9">
    <source>
        <dbReference type="ARBA" id="ARBA00022917"/>
    </source>
</evidence>
<keyword evidence="8 12" id="KW-0067">ATP-binding</keyword>
<dbReference type="NCBIfam" id="TIGR00435">
    <property type="entry name" value="cysS"/>
    <property type="match status" value="1"/>
</dbReference>
<comment type="similarity">
    <text evidence="1 12">Belongs to the class-I aminoacyl-tRNA synthetase family.</text>
</comment>
<dbReference type="PANTHER" id="PTHR10890">
    <property type="entry name" value="CYSTEINYL-TRNA SYNTHETASE"/>
    <property type="match status" value="1"/>
</dbReference>
<evidence type="ECO:0000256" key="8">
    <source>
        <dbReference type="ARBA" id="ARBA00022840"/>
    </source>
</evidence>
<dbReference type="InterPro" id="IPR015803">
    <property type="entry name" value="Cys-tRNA-ligase"/>
</dbReference>
<keyword evidence="10 12" id="KW-0030">Aminoacyl-tRNA synthetase</keyword>
<dbReference type="Gene3D" id="1.20.120.1910">
    <property type="entry name" value="Cysteine-tRNA ligase, C-terminal anti-codon recognition domain"/>
    <property type="match status" value="1"/>
</dbReference>
<protein>
    <recommendedName>
        <fullName evidence="12">Cysteine--tRNA ligase</fullName>
        <ecNumber evidence="12">6.1.1.16</ecNumber>
    </recommendedName>
    <alternativeName>
        <fullName evidence="12">Cysteinyl-tRNA synthetase</fullName>
        <shortName evidence="12">CysRS</shortName>
    </alternativeName>
</protein>
<feature type="binding site" evidence="12">
    <location>
        <position position="247"/>
    </location>
    <ligand>
        <name>Zn(2+)</name>
        <dbReference type="ChEBI" id="CHEBI:29105"/>
    </ligand>
</feature>
<sequence length="475" mass="51941">MTVRLYDTRAQTLRDFEPGDPSNVTVYVCGPTVQSGPGIHHLRAALAFDLLRRWLVRRFGRVTFVRNVTDIDDKVLQNATEAEPWWALAYRMEREFSAAYAAIGILPPTYEPRATASIPQMQELIARLIDAGHAYAADGDVYFDVRSWPEYGSLTNQSIDAMVLRQAQDPDAAVAVDERGKRDPHDFALWKAAKPDEPEDAVWASPWGAGRPGWHIECSAMSRRYLGPEFDIHGGGLDLRFPHHENELAQSTAAGDRFARYWVHNGLVTVGDQKMSKSLGNFLLAHDVLAQYDPLVVRYALAAAHYRSSLEITPTTFTEAESALGRIRAFQERAARALGTRLPLVVADLPEAFATALDDDLGVPQALAIVHETVRAGNAALDAGDDDAAARALVEVGRMTGVLGLNPTDPQWGGTGDGAEHEALDGLVQTLIAQRAQARADKDWTAADRIRDAIAAAGIVLEDSAHGTHWSLDGR</sequence>
<comment type="catalytic activity">
    <reaction evidence="11 12">
        <text>tRNA(Cys) + L-cysteine + ATP = L-cysteinyl-tRNA(Cys) + AMP + diphosphate</text>
        <dbReference type="Rhea" id="RHEA:17773"/>
        <dbReference type="Rhea" id="RHEA-COMP:9661"/>
        <dbReference type="Rhea" id="RHEA-COMP:9679"/>
        <dbReference type="ChEBI" id="CHEBI:30616"/>
        <dbReference type="ChEBI" id="CHEBI:33019"/>
        <dbReference type="ChEBI" id="CHEBI:35235"/>
        <dbReference type="ChEBI" id="CHEBI:78442"/>
        <dbReference type="ChEBI" id="CHEBI:78517"/>
        <dbReference type="ChEBI" id="CHEBI:456215"/>
        <dbReference type="EC" id="6.1.1.16"/>
    </reaction>
</comment>
<evidence type="ECO:0000256" key="5">
    <source>
        <dbReference type="ARBA" id="ARBA00022723"/>
    </source>
</evidence>
<dbReference type="CDD" id="cd00672">
    <property type="entry name" value="CysRS_core"/>
    <property type="match status" value="1"/>
</dbReference>
<proteinExistence type="inferred from homology"/>
<reference evidence="14 15" key="1">
    <citation type="submission" date="2021-03" db="EMBL/GenBank/DDBJ databases">
        <title>Microbacterium pauli sp. nov., isolated from microfiltered milk.</title>
        <authorList>
            <person name="Bellassi P."/>
            <person name="Fontana A."/>
            <person name="Callegari M.L."/>
            <person name="Lorenzo M."/>
            <person name="Cappa F."/>
        </authorList>
    </citation>
    <scope>NUCLEOTIDE SEQUENCE [LARGE SCALE GENOMIC DNA]</scope>
    <source>
        <strain evidence="14 15">DSM 18909</strain>
    </source>
</reference>
<evidence type="ECO:0000256" key="10">
    <source>
        <dbReference type="ARBA" id="ARBA00023146"/>
    </source>
</evidence>
<dbReference type="Pfam" id="PF01406">
    <property type="entry name" value="tRNA-synt_1e"/>
    <property type="match status" value="1"/>
</dbReference>
<dbReference type="SUPFAM" id="SSF47323">
    <property type="entry name" value="Anticodon-binding domain of a subclass of class I aminoacyl-tRNA synthetases"/>
    <property type="match status" value="1"/>
</dbReference>
<dbReference type="InterPro" id="IPR032678">
    <property type="entry name" value="tRNA-synt_1_cat_dom"/>
</dbReference>
<evidence type="ECO:0000313" key="15">
    <source>
        <dbReference type="Proteomes" id="UP000740605"/>
    </source>
</evidence>
<dbReference type="InterPro" id="IPR015273">
    <property type="entry name" value="Cys-tRNA-synt_Ia_DALR"/>
</dbReference>
<feature type="binding site" evidence="12">
    <location>
        <position position="29"/>
    </location>
    <ligand>
        <name>Zn(2+)</name>
        <dbReference type="ChEBI" id="CHEBI:29105"/>
    </ligand>
</feature>
<evidence type="ECO:0000259" key="13">
    <source>
        <dbReference type="SMART" id="SM00840"/>
    </source>
</evidence>
<evidence type="ECO:0000256" key="2">
    <source>
        <dbReference type="ARBA" id="ARBA00011245"/>
    </source>
</evidence>
<keyword evidence="7 12" id="KW-0862">Zinc</keyword>
<keyword evidence="5 12" id="KW-0479">Metal-binding</keyword>
<evidence type="ECO:0000256" key="12">
    <source>
        <dbReference type="HAMAP-Rule" id="MF_00041"/>
    </source>
</evidence>